<name>A0A8J2U3F1_9GAMM</name>
<dbReference type="Proteomes" id="UP000619743">
    <property type="component" value="Unassembled WGS sequence"/>
</dbReference>
<proteinExistence type="predicted"/>
<dbReference type="PANTHER" id="PTHR33361">
    <property type="entry name" value="GLR0591 PROTEIN"/>
    <property type="match status" value="1"/>
</dbReference>
<evidence type="ECO:0008006" key="3">
    <source>
        <dbReference type="Google" id="ProtNLM"/>
    </source>
</evidence>
<reference evidence="2" key="1">
    <citation type="journal article" date="2019" name="Int. J. Syst. Evol. Microbiol.">
        <title>The Global Catalogue of Microorganisms (GCM) 10K type strain sequencing project: providing services to taxonomists for standard genome sequencing and annotation.</title>
        <authorList>
            <consortium name="The Broad Institute Genomics Platform"/>
            <consortium name="The Broad Institute Genome Sequencing Center for Infectious Disease"/>
            <person name="Wu L."/>
            <person name="Ma J."/>
        </authorList>
    </citation>
    <scope>NUCLEOTIDE SEQUENCE [LARGE SCALE GENOMIC DNA]</scope>
    <source>
        <strain evidence="2">CGMCC 1.10130</strain>
    </source>
</reference>
<dbReference type="EMBL" id="BMDX01000003">
    <property type="protein sequence ID" value="GGA69991.1"/>
    <property type="molecule type" value="Genomic_DNA"/>
</dbReference>
<dbReference type="InterPro" id="IPR010281">
    <property type="entry name" value="DUF885"/>
</dbReference>
<dbReference type="OrthoDB" id="9769898at2"/>
<gene>
    <name evidence="1" type="ORF">GCM10011369_09600</name>
</gene>
<evidence type="ECO:0000313" key="2">
    <source>
        <dbReference type="Proteomes" id="UP000619743"/>
    </source>
</evidence>
<dbReference type="PANTHER" id="PTHR33361:SF16">
    <property type="entry name" value="DUF885 DOMAIN-CONTAINING PROTEIN"/>
    <property type="match status" value="1"/>
</dbReference>
<dbReference type="AlphaFoldDB" id="A0A8J2U3F1"/>
<comment type="caution">
    <text evidence="1">The sequence shown here is derived from an EMBL/GenBank/DDBJ whole genome shotgun (WGS) entry which is preliminary data.</text>
</comment>
<accession>A0A8J2U3F1</accession>
<dbReference type="RefSeq" id="WP_087504763.1">
    <property type="nucleotide sequence ID" value="NZ_BMDX01000003.1"/>
</dbReference>
<sequence length="612" mass="69142">MGFVVARVSCLALVVVSLVGCGKPGTTGAKQPFTSTDVSRTCDPEVLKPLLDDYFEGTKALYPMWATAIGDHRFNDRFADGLSDSWLEQRHQLNESSLKRAQKMNTSCWPQSQQLVLAEFIRQRQINLVAETFPERFLPLDQFNNPYSGLIQYASGKAAQPFNTVADFDDFLARAQSFRVWVDLAIDRMNEGIDSDVTLPQVLALRAIEQIRRTLAMPKSESPLWGALPLALTTEVWDASERQQIKASFSQAIDDNIVPGLELLADYLEQQYLPHTRASDGYWGLPNGRLWYKQYVNEFADDSRSVEQIHQLGLSEVARIHREMRQVGERLGLGSDLTEIFSAMTSDDAQYFSNGNDLVLAYQQIKQRINPLLDDYFATQPAQDYQIHQVPAYRAANEAGASYLMGSRDGSRPGIFYINTHNLRAQPKWGMMTLSLHEASPGHHFQIATKLTLPVLSDYQNYQSNGAFEEGWALYAEYLGIEMGLFDDPYDYFGKLSDELLRAMRLVVDTGLHDKGWSREQAIQYMVNSSPLAKSDIVAEVERYMAWPGQAVSYKLGEQTILQLRRDAEQQLGAQFDIREFHDVLLRNGSVSLPTLRNQVELWLAQKSGGSE</sequence>
<protein>
    <recommendedName>
        <fullName evidence="3">DUF885 domain-containing protein</fullName>
    </recommendedName>
</protein>
<keyword evidence="2" id="KW-1185">Reference proteome</keyword>
<evidence type="ECO:0000313" key="1">
    <source>
        <dbReference type="EMBL" id="GGA69991.1"/>
    </source>
</evidence>
<dbReference type="Pfam" id="PF05960">
    <property type="entry name" value="DUF885"/>
    <property type="match status" value="1"/>
</dbReference>
<organism evidence="1 2">
    <name type="scientific">Neiella marina</name>
    <dbReference type="NCBI Taxonomy" id="508461"/>
    <lineage>
        <taxon>Bacteria</taxon>
        <taxon>Pseudomonadati</taxon>
        <taxon>Pseudomonadota</taxon>
        <taxon>Gammaproteobacteria</taxon>
        <taxon>Alteromonadales</taxon>
        <taxon>Echinimonadaceae</taxon>
        <taxon>Neiella</taxon>
    </lineage>
</organism>
<dbReference type="PROSITE" id="PS51257">
    <property type="entry name" value="PROKAR_LIPOPROTEIN"/>
    <property type="match status" value="1"/>
</dbReference>